<evidence type="ECO:0000313" key="3">
    <source>
        <dbReference type="Proteomes" id="UP000643610"/>
    </source>
</evidence>
<dbReference type="Gene3D" id="3.90.226.10">
    <property type="entry name" value="2-enoyl-CoA Hydratase, Chain A, domain 1"/>
    <property type="match status" value="1"/>
</dbReference>
<evidence type="ECO:0000256" key="1">
    <source>
        <dbReference type="ARBA" id="ARBA00007039"/>
    </source>
</evidence>
<dbReference type="GO" id="GO:0008233">
    <property type="term" value="F:peptidase activity"/>
    <property type="evidence" value="ECO:0007669"/>
    <property type="project" value="UniProtKB-KW"/>
</dbReference>
<reference evidence="2 3" key="1">
    <citation type="submission" date="2020-08" db="EMBL/GenBank/DDBJ databases">
        <title>Novel species isolated from subtropical streams in China.</title>
        <authorList>
            <person name="Lu H."/>
        </authorList>
    </citation>
    <scope>NUCLEOTIDE SEQUENCE [LARGE SCALE GENOMIC DNA]</scope>
    <source>
        <strain evidence="2 3">KCTC 52442</strain>
    </source>
</reference>
<dbReference type="Pfam" id="PF00574">
    <property type="entry name" value="CLP_protease"/>
    <property type="match status" value="1"/>
</dbReference>
<organism evidence="2 3">
    <name type="scientific">Undibacterium amnicola</name>
    <dbReference type="NCBI Taxonomy" id="1834038"/>
    <lineage>
        <taxon>Bacteria</taxon>
        <taxon>Pseudomonadati</taxon>
        <taxon>Pseudomonadota</taxon>
        <taxon>Betaproteobacteria</taxon>
        <taxon>Burkholderiales</taxon>
        <taxon>Oxalobacteraceae</taxon>
        <taxon>Undibacterium</taxon>
    </lineage>
</organism>
<gene>
    <name evidence="2" type="ORF">H8K33_08110</name>
</gene>
<keyword evidence="2" id="KW-0378">Hydrolase</keyword>
<dbReference type="InterPro" id="IPR023562">
    <property type="entry name" value="ClpP/TepA"/>
</dbReference>
<dbReference type="InterPro" id="IPR001907">
    <property type="entry name" value="ClpP"/>
</dbReference>
<protein>
    <submittedName>
        <fullName evidence="2">ATP-dependent Clp protease proteolytic subunit</fullName>
    </submittedName>
</protein>
<dbReference type="RefSeq" id="WP_186890527.1">
    <property type="nucleotide sequence ID" value="NZ_JACOFU010000003.1"/>
</dbReference>
<name>A0ABR6XPP0_9BURK</name>
<comment type="similarity">
    <text evidence="1">Belongs to the peptidase S14 family.</text>
</comment>
<proteinExistence type="inferred from homology"/>
<dbReference type="PRINTS" id="PR00127">
    <property type="entry name" value="CLPPROTEASEP"/>
</dbReference>
<keyword evidence="2" id="KW-0645">Protease</keyword>
<dbReference type="InterPro" id="IPR029045">
    <property type="entry name" value="ClpP/crotonase-like_dom_sf"/>
</dbReference>
<sequence>MQKFIVYQGPINHVGTMNLQTLVLSAVKDGATELCLLLCSGGGDVTSGIGIFNFLKSLPVQISIHNFGMCGSIAATMFLAGARRTTAKASMFSLHAATYVDGSRVAQVSENTSLISAPFRQIAHWDDDRIQKYFSSGLEQYISPDDSVEFGMAHEVLDLEIPEGAEILNVFVP</sequence>
<keyword evidence="3" id="KW-1185">Reference proteome</keyword>
<dbReference type="EMBL" id="JACOFU010000003">
    <property type="protein sequence ID" value="MBC3831470.1"/>
    <property type="molecule type" value="Genomic_DNA"/>
</dbReference>
<dbReference type="SUPFAM" id="SSF52096">
    <property type="entry name" value="ClpP/crotonase"/>
    <property type="match status" value="1"/>
</dbReference>
<comment type="caution">
    <text evidence="2">The sequence shown here is derived from an EMBL/GenBank/DDBJ whole genome shotgun (WGS) entry which is preliminary data.</text>
</comment>
<accession>A0ABR6XPP0</accession>
<evidence type="ECO:0000313" key="2">
    <source>
        <dbReference type="EMBL" id="MBC3831470.1"/>
    </source>
</evidence>
<dbReference type="Proteomes" id="UP000643610">
    <property type="component" value="Unassembled WGS sequence"/>
</dbReference>
<dbReference type="GO" id="GO:0006508">
    <property type="term" value="P:proteolysis"/>
    <property type="evidence" value="ECO:0007669"/>
    <property type="project" value="UniProtKB-KW"/>
</dbReference>